<dbReference type="eggNOG" id="COG1361">
    <property type="taxonomic scope" value="Bacteria"/>
</dbReference>
<dbReference type="EMBL" id="CP001629">
    <property type="protein sequence ID" value="ACU88295.1"/>
    <property type="molecule type" value="Genomic_DNA"/>
</dbReference>
<dbReference type="OrthoDB" id="9793251at2"/>
<accession>C7LT71</accession>
<feature type="domain" description="Lcl C-terminal" evidence="1">
    <location>
        <begin position="54"/>
        <end position="170"/>
    </location>
</feature>
<keyword evidence="3" id="KW-1185">Reference proteome</keyword>
<protein>
    <recommendedName>
        <fullName evidence="1">Lcl C-terminal domain-containing protein</fullName>
    </recommendedName>
</protein>
<dbReference type="HOGENOM" id="CLU_810699_0_0_7"/>
<dbReference type="RefSeq" id="WP_012805380.1">
    <property type="nucleotide sequence ID" value="NC_013173.1"/>
</dbReference>
<gene>
    <name evidence="2" type="ordered locus">Dbac_0168</name>
</gene>
<dbReference type="PANTHER" id="PTHR35812">
    <property type="entry name" value="LIPOPROTEIN"/>
    <property type="match status" value="1"/>
</dbReference>
<dbReference type="Pfam" id="PF07603">
    <property type="entry name" value="Lcl_C"/>
    <property type="match status" value="2"/>
</dbReference>
<dbReference type="Proteomes" id="UP000002216">
    <property type="component" value="Chromosome"/>
</dbReference>
<dbReference type="STRING" id="525897.Dbac_0168"/>
<evidence type="ECO:0000313" key="3">
    <source>
        <dbReference type="Proteomes" id="UP000002216"/>
    </source>
</evidence>
<dbReference type="InterPro" id="IPR011460">
    <property type="entry name" value="Lcl_C"/>
</dbReference>
<evidence type="ECO:0000313" key="2">
    <source>
        <dbReference type="EMBL" id="ACU88295.1"/>
    </source>
</evidence>
<name>C7LT71_DESBD</name>
<organism evidence="2 3">
    <name type="scientific">Desulfomicrobium baculatum (strain DSM 4028 / VKM B-1378 / X)</name>
    <name type="common">Desulfovibrio baculatus</name>
    <dbReference type="NCBI Taxonomy" id="525897"/>
    <lineage>
        <taxon>Bacteria</taxon>
        <taxon>Pseudomonadati</taxon>
        <taxon>Thermodesulfobacteriota</taxon>
        <taxon>Desulfovibrionia</taxon>
        <taxon>Desulfovibrionales</taxon>
        <taxon>Desulfomicrobiaceae</taxon>
        <taxon>Desulfomicrobium</taxon>
    </lineage>
</organism>
<dbReference type="AlphaFoldDB" id="C7LT71"/>
<dbReference type="PANTHER" id="PTHR35812:SF1">
    <property type="entry name" value="LIPOPROTEIN"/>
    <property type="match status" value="1"/>
</dbReference>
<dbReference type="KEGG" id="dba:Dbac_0168"/>
<feature type="domain" description="Lcl C-terminal" evidence="1">
    <location>
        <begin position="221"/>
        <end position="331"/>
    </location>
</feature>
<evidence type="ECO:0000259" key="1">
    <source>
        <dbReference type="Pfam" id="PF07603"/>
    </source>
</evidence>
<proteinExistence type="predicted"/>
<reference evidence="2 3" key="1">
    <citation type="journal article" date="2009" name="Stand. Genomic Sci.">
        <title>Complete genome sequence of Desulfomicrobium baculatum type strain (X).</title>
        <authorList>
            <person name="Copeland A."/>
            <person name="Spring S."/>
            <person name="Goker M."/>
            <person name="Schneider S."/>
            <person name="Lapidus A."/>
            <person name="Del Rio T.G."/>
            <person name="Tice H."/>
            <person name="Cheng J.F."/>
            <person name="Chen F."/>
            <person name="Nolan M."/>
            <person name="Bruce D."/>
            <person name="Goodwin L."/>
            <person name="Pitluck S."/>
            <person name="Ivanova N."/>
            <person name="Mavrommatis K."/>
            <person name="Ovchinnikova G."/>
            <person name="Pati A."/>
            <person name="Chen A."/>
            <person name="Palaniappan K."/>
            <person name="Land M."/>
            <person name="Hauser L."/>
            <person name="Chang Y.J."/>
            <person name="Jeffries C.C."/>
            <person name="Meincke L."/>
            <person name="Sims D."/>
            <person name="Brettin T."/>
            <person name="Detter J.C."/>
            <person name="Han C."/>
            <person name="Chain P."/>
            <person name="Bristow J."/>
            <person name="Eisen J.A."/>
            <person name="Markowitz V."/>
            <person name="Hugenholtz P."/>
            <person name="Kyrpides N.C."/>
            <person name="Klenk H.P."/>
            <person name="Lucas S."/>
        </authorList>
    </citation>
    <scope>NUCLEOTIDE SEQUENCE [LARGE SCALE GENOMIC DNA]</scope>
    <source>
        <strain evidence="3">DSM 4028 / VKM B-1378 / X</strain>
    </source>
</reference>
<sequence length="333" mass="37431">MPASAIRHILATGQTLCFDAEGKPVDCAGSGQDGEFRTGLPWPEPRFELLENDLVLDRLTSLVWPRTASLGDFPMSWTEALSAVKLMNEGNAFDHADWRLPNRRELSSLVSYSHHRPALPAGHPFTVSQTWYWTSTTASLAPAYAWHVHLEGGRMFYGDKTRDAMVWPVRGKSPVLSRTGQRRCWDAFGTIIDCAATGQDGDLRSGAPWPEPRFDMEEDGVRDLLTGLLWTRSTDQCGICAWEDALREAKKRSKKGRKWRLPSIRELESLVDAEHHNPALPSNHPFTDIREAYWSSTSSAYGPDWAYCLYLHKGAVGVGFKAKREFHAWFVAA</sequence>